<reference evidence="3" key="1">
    <citation type="journal article" date="2011" name="Nat. Biotechnol.">
        <title>The genomic sequence of the Chinese hamster ovary (CHO)-K1 cell line.</title>
        <authorList>
            <person name="Xu X."/>
            <person name="Nagarajan H."/>
            <person name="Lewis N.E."/>
            <person name="Pan S."/>
            <person name="Cai Z."/>
            <person name="Liu X."/>
            <person name="Chen W."/>
            <person name="Xie M."/>
            <person name="Wang W."/>
            <person name="Hammond S."/>
            <person name="Andersen M.R."/>
            <person name="Neff N."/>
            <person name="Passarelli B."/>
            <person name="Koh W."/>
            <person name="Fan H.C."/>
            <person name="Wang J."/>
            <person name="Gui Y."/>
            <person name="Lee K.H."/>
            <person name="Betenbaugh M.J."/>
            <person name="Quake S.R."/>
            <person name="Famili I."/>
            <person name="Palsson B.O."/>
            <person name="Wang J."/>
        </authorList>
    </citation>
    <scope>NUCLEOTIDE SEQUENCE [LARGE SCALE GENOMIC DNA]</scope>
    <source>
        <strain evidence="3">CHO K1 cell line</strain>
    </source>
</reference>
<sequence>MSGSPPRPGLTSSSHSYFPDSDRNSKALTTVFRALDLLARHSSPPKSSSPKPHPQSHYSSDASTWSLRRLFPPSRLPPLHPTPSQIRFTPPQPLPQVPRPGAPLGQPHSAVWPFLRSASSLCCLPQDPASRSGPCTSQNPPGGLALTFPVIAGPRRHLCCPTSFGTGE</sequence>
<dbReference type="Proteomes" id="UP000001075">
    <property type="component" value="Unassembled WGS sequence"/>
</dbReference>
<dbReference type="InParanoid" id="G3HR94"/>
<evidence type="ECO:0000256" key="1">
    <source>
        <dbReference type="SAM" id="MobiDB-lite"/>
    </source>
</evidence>
<feature type="compositionally biased region" description="Pro residues" evidence="1">
    <location>
        <begin position="90"/>
        <end position="101"/>
    </location>
</feature>
<feature type="region of interest" description="Disordered" evidence="1">
    <location>
        <begin position="1"/>
        <end position="23"/>
    </location>
</feature>
<organism evidence="2 3">
    <name type="scientific">Cricetulus griseus</name>
    <name type="common">Chinese hamster</name>
    <name type="synonym">Cricetulus barabensis griseus</name>
    <dbReference type="NCBI Taxonomy" id="10029"/>
    <lineage>
        <taxon>Eukaryota</taxon>
        <taxon>Metazoa</taxon>
        <taxon>Chordata</taxon>
        <taxon>Craniata</taxon>
        <taxon>Vertebrata</taxon>
        <taxon>Euteleostomi</taxon>
        <taxon>Mammalia</taxon>
        <taxon>Eutheria</taxon>
        <taxon>Euarchontoglires</taxon>
        <taxon>Glires</taxon>
        <taxon>Rodentia</taxon>
        <taxon>Myomorpha</taxon>
        <taxon>Muroidea</taxon>
        <taxon>Cricetidae</taxon>
        <taxon>Cricetinae</taxon>
        <taxon>Cricetulus</taxon>
    </lineage>
</organism>
<name>G3HR94_CRIGR</name>
<dbReference type="GlyGen" id="G3HR94">
    <property type="glycosylation" value="1 site"/>
</dbReference>
<dbReference type="EMBL" id="JH000631">
    <property type="protein sequence ID" value="EGW12172.1"/>
    <property type="molecule type" value="Genomic_DNA"/>
</dbReference>
<feature type="compositionally biased region" description="Low complexity" evidence="1">
    <location>
        <begin position="41"/>
        <end position="73"/>
    </location>
</feature>
<accession>G3HR94</accession>
<dbReference type="AlphaFoldDB" id="G3HR94"/>
<feature type="region of interest" description="Disordered" evidence="1">
    <location>
        <begin position="38"/>
        <end position="104"/>
    </location>
</feature>
<evidence type="ECO:0000313" key="3">
    <source>
        <dbReference type="Proteomes" id="UP000001075"/>
    </source>
</evidence>
<proteinExistence type="predicted"/>
<protein>
    <submittedName>
        <fullName evidence="2">Uncharacterized protein</fullName>
    </submittedName>
</protein>
<evidence type="ECO:0000313" key="2">
    <source>
        <dbReference type="EMBL" id="EGW12172.1"/>
    </source>
</evidence>
<gene>
    <name evidence="2" type="ORF">I79_013356</name>
</gene>